<evidence type="ECO:0000313" key="2">
    <source>
        <dbReference type="Proteomes" id="UP001066276"/>
    </source>
</evidence>
<dbReference type="AlphaFoldDB" id="A0AAV7RH95"/>
<dbReference type="EMBL" id="JANPWB010000009">
    <property type="protein sequence ID" value="KAJ1150604.1"/>
    <property type="molecule type" value="Genomic_DNA"/>
</dbReference>
<dbReference type="Proteomes" id="UP001066276">
    <property type="component" value="Chromosome 5"/>
</dbReference>
<evidence type="ECO:0000313" key="1">
    <source>
        <dbReference type="EMBL" id="KAJ1150604.1"/>
    </source>
</evidence>
<sequence length="131" mass="15546">MSITDYEEYPTTISTVLQELNVVSDLHVTSGLKQKSTWIPRQAMDNSVDVFFKLVWQDLDEEEVKWKQPIRHNLKFEEYLALKSLQSDDDVIIKRADKGGNIVVMNREDYEKRYIHSFMILIVMKEYCIIR</sequence>
<reference evidence="1" key="1">
    <citation type="journal article" date="2022" name="bioRxiv">
        <title>Sequencing and chromosome-scale assembly of the giantPleurodeles waltlgenome.</title>
        <authorList>
            <person name="Brown T."/>
            <person name="Elewa A."/>
            <person name="Iarovenko S."/>
            <person name="Subramanian E."/>
            <person name="Araus A.J."/>
            <person name="Petzold A."/>
            <person name="Susuki M."/>
            <person name="Suzuki K.-i.T."/>
            <person name="Hayashi T."/>
            <person name="Toyoda A."/>
            <person name="Oliveira C."/>
            <person name="Osipova E."/>
            <person name="Leigh N.D."/>
            <person name="Simon A."/>
            <person name="Yun M.H."/>
        </authorList>
    </citation>
    <scope>NUCLEOTIDE SEQUENCE</scope>
    <source>
        <strain evidence="1">20211129_DDA</strain>
        <tissue evidence="1">Liver</tissue>
    </source>
</reference>
<accession>A0AAV7RH95</accession>
<proteinExistence type="predicted"/>
<name>A0AAV7RH95_PLEWA</name>
<gene>
    <name evidence="1" type="ORF">NDU88_003394</name>
</gene>
<protein>
    <submittedName>
        <fullName evidence="1">Uncharacterized protein</fullName>
    </submittedName>
</protein>
<organism evidence="1 2">
    <name type="scientific">Pleurodeles waltl</name>
    <name type="common">Iberian ribbed newt</name>
    <dbReference type="NCBI Taxonomy" id="8319"/>
    <lineage>
        <taxon>Eukaryota</taxon>
        <taxon>Metazoa</taxon>
        <taxon>Chordata</taxon>
        <taxon>Craniata</taxon>
        <taxon>Vertebrata</taxon>
        <taxon>Euteleostomi</taxon>
        <taxon>Amphibia</taxon>
        <taxon>Batrachia</taxon>
        <taxon>Caudata</taxon>
        <taxon>Salamandroidea</taxon>
        <taxon>Salamandridae</taxon>
        <taxon>Pleurodelinae</taxon>
        <taxon>Pleurodeles</taxon>
    </lineage>
</organism>
<comment type="caution">
    <text evidence="1">The sequence shown here is derived from an EMBL/GenBank/DDBJ whole genome shotgun (WGS) entry which is preliminary data.</text>
</comment>
<keyword evidence="2" id="KW-1185">Reference proteome</keyword>